<organism evidence="1 2">
    <name type="scientific">Glaciecola siphonariae</name>
    <dbReference type="NCBI Taxonomy" id="521012"/>
    <lineage>
        <taxon>Bacteria</taxon>
        <taxon>Pseudomonadati</taxon>
        <taxon>Pseudomonadota</taxon>
        <taxon>Gammaproteobacteria</taxon>
        <taxon>Alteromonadales</taxon>
        <taxon>Alteromonadaceae</taxon>
        <taxon>Glaciecola</taxon>
    </lineage>
</organism>
<keyword evidence="2" id="KW-1185">Reference proteome</keyword>
<evidence type="ECO:0000313" key="2">
    <source>
        <dbReference type="Proteomes" id="UP001595897"/>
    </source>
</evidence>
<evidence type="ECO:0000313" key="1">
    <source>
        <dbReference type="EMBL" id="MFC4701795.1"/>
    </source>
</evidence>
<accession>A0ABV9M0Z9</accession>
<sequence>MRKIKLMTDYDCYPLWEELSDGLDNIAPSSLPISESLATRIDAWGDEYDKTMNREDPAASGFCNEQALVAFEEEGETLFAELKQELSEEFAITYFSTHSNSLKP</sequence>
<protein>
    <submittedName>
        <fullName evidence="1">Uncharacterized protein</fullName>
    </submittedName>
</protein>
<gene>
    <name evidence="1" type="ORF">ACFO4O_16710</name>
</gene>
<dbReference type="Proteomes" id="UP001595897">
    <property type="component" value="Unassembled WGS sequence"/>
</dbReference>
<comment type="caution">
    <text evidence="1">The sequence shown here is derived from an EMBL/GenBank/DDBJ whole genome shotgun (WGS) entry which is preliminary data.</text>
</comment>
<proteinExistence type="predicted"/>
<dbReference type="RefSeq" id="WP_382410605.1">
    <property type="nucleotide sequence ID" value="NZ_JBHSGU010000027.1"/>
</dbReference>
<dbReference type="EMBL" id="JBHSGU010000027">
    <property type="protein sequence ID" value="MFC4701795.1"/>
    <property type="molecule type" value="Genomic_DNA"/>
</dbReference>
<reference evidence="2" key="1">
    <citation type="journal article" date="2019" name="Int. J. Syst. Evol. Microbiol.">
        <title>The Global Catalogue of Microorganisms (GCM) 10K type strain sequencing project: providing services to taxonomists for standard genome sequencing and annotation.</title>
        <authorList>
            <consortium name="The Broad Institute Genomics Platform"/>
            <consortium name="The Broad Institute Genome Sequencing Center for Infectious Disease"/>
            <person name="Wu L."/>
            <person name="Ma J."/>
        </authorList>
    </citation>
    <scope>NUCLEOTIDE SEQUENCE [LARGE SCALE GENOMIC DNA]</scope>
    <source>
        <strain evidence="2">KACC 12507</strain>
    </source>
</reference>
<name>A0ABV9M0Z9_9ALTE</name>